<dbReference type="RefSeq" id="XP_009533277.1">
    <property type="nucleotide sequence ID" value="XM_009534982.1"/>
</dbReference>
<feature type="non-terminal residue" evidence="2">
    <location>
        <position position="1"/>
    </location>
</feature>
<dbReference type="InterPro" id="IPR011010">
    <property type="entry name" value="DNA_brk_join_enz"/>
</dbReference>
<evidence type="ECO:0000313" key="3">
    <source>
        <dbReference type="EMBL" id="EGZ18358.1"/>
    </source>
</evidence>
<dbReference type="PANTHER" id="PTHR34605:SF3">
    <property type="entry name" value="P CELL-TYPE AGGLUTINATION PROTEIN MAP4-LIKE-RELATED"/>
    <property type="match status" value="1"/>
</dbReference>
<protein>
    <recommendedName>
        <fullName evidence="5">Tyr recombinase domain-containing protein</fullName>
    </recommendedName>
</protein>
<evidence type="ECO:0000313" key="2">
    <source>
        <dbReference type="EMBL" id="EGZ10532.1"/>
    </source>
</evidence>
<proteinExistence type="predicted"/>
<dbReference type="RefSeq" id="XP_009527416.1">
    <property type="nucleotide sequence ID" value="XM_009529121.1"/>
</dbReference>
<dbReference type="KEGG" id="psoj:PHYSODRAFT_380291"/>
<reference evidence="2" key="2">
    <citation type="submission" date="2011-09" db="EMBL/GenBank/DDBJ databases">
        <authorList>
            <consortium name="US DOE Joint Genome Institute (JGI-PGF)"/>
            <person name="Aerts A."/>
            <person name="Grimwood J."/>
            <person name="Schmutz J."/>
            <person name="Lucas S."/>
            <person name="Hammon N."/>
            <person name="Glavina del Rio T."/>
            <person name="Dalin E."/>
            <person name="Tice H."/>
            <person name="Pitluck S."/>
            <person name="Dehal P."/>
            <person name="Chapman J."/>
            <person name="Putman N.H."/>
            <person name="Salamov A.A."/>
            <person name="Terry A."/>
            <person name="Rokhsar D.S."/>
            <person name="Boore J.L."/>
            <person name="Tripathy S."/>
            <person name="Tyler B.M."/>
            <person name="Grigoriev I.V."/>
        </authorList>
    </citation>
    <scope>NUCLEOTIDE SEQUENCE</scope>
    <source>
        <strain evidence="2">P6497</strain>
    </source>
</reference>
<dbReference type="GO" id="GO:0015074">
    <property type="term" value="P:DNA integration"/>
    <property type="evidence" value="ECO:0007669"/>
    <property type="project" value="InterPro"/>
</dbReference>
<dbReference type="EMBL" id="JH159158">
    <property type="protein sequence ID" value="EGZ10532.1"/>
    <property type="molecule type" value="Genomic_DNA"/>
</dbReference>
<accession>G5A0J6</accession>
<reference evidence="2 4" key="1">
    <citation type="journal article" date="2006" name="Science">
        <title>Phytophthora genome sequences uncover evolutionary origins and mechanisms of pathogenesis.</title>
        <authorList>
            <person name="Tyler B.M."/>
            <person name="Tripathy S."/>
            <person name="Zhang X."/>
            <person name="Dehal P."/>
            <person name="Jiang R.H."/>
            <person name="Aerts A."/>
            <person name="Arredondo F.D."/>
            <person name="Baxter L."/>
            <person name="Bensasson D."/>
            <person name="Beynon J.L."/>
            <person name="Chapman J."/>
            <person name="Damasceno C.M."/>
            <person name="Dorrance A.E."/>
            <person name="Dou D."/>
            <person name="Dickerman A.W."/>
            <person name="Dubchak I.L."/>
            <person name="Garbelotto M."/>
            <person name="Gijzen M."/>
            <person name="Gordon S.G."/>
            <person name="Govers F."/>
            <person name="Grunwald N.J."/>
            <person name="Huang W."/>
            <person name="Ivors K.L."/>
            <person name="Jones R.W."/>
            <person name="Kamoun S."/>
            <person name="Krampis K."/>
            <person name="Lamour K.H."/>
            <person name="Lee M.K."/>
            <person name="McDonald W.H."/>
            <person name="Medina M."/>
            <person name="Meijer H.J."/>
            <person name="Nordberg E.K."/>
            <person name="Maclean D.J."/>
            <person name="Ospina-Giraldo M.D."/>
            <person name="Morris P.F."/>
            <person name="Phuntumart V."/>
            <person name="Putnam N.H."/>
            <person name="Rash S."/>
            <person name="Rose J.K."/>
            <person name="Sakihama Y."/>
            <person name="Salamov A.A."/>
            <person name="Savidor A."/>
            <person name="Scheuring C.F."/>
            <person name="Smith B.M."/>
            <person name="Sobral B.W."/>
            <person name="Terry A."/>
            <person name="Torto-Alalibo T.A."/>
            <person name="Win J."/>
            <person name="Xu Z."/>
            <person name="Zhang H."/>
            <person name="Grigoriev I.V."/>
            <person name="Rokhsar D.S."/>
            <person name="Boore J.L."/>
        </authorList>
    </citation>
    <scope>NUCLEOTIDE SEQUENCE [LARGE SCALE GENOMIC DNA]</scope>
    <source>
        <strain evidence="2 4">P6497</strain>
    </source>
</reference>
<dbReference type="SUPFAM" id="SSF56349">
    <property type="entry name" value="DNA breaking-rejoining enzymes"/>
    <property type="match status" value="1"/>
</dbReference>
<dbReference type="GO" id="GO:0006310">
    <property type="term" value="P:DNA recombination"/>
    <property type="evidence" value="ECO:0007669"/>
    <property type="project" value="UniProtKB-KW"/>
</dbReference>
<dbReference type="SMR" id="G5A0J6"/>
<evidence type="ECO:0008006" key="5">
    <source>
        <dbReference type="Google" id="ProtNLM"/>
    </source>
</evidence>
<dbReference type="AlphaFoldDB" id="G5A0J6"/>
<dbReference type="InterPro" id="IPR013762">
    <property type="entry name" value="Integrase-like_cat_sf"/>
</dbReference>
<gene>
    <name evidence="3" type="ORF">PHYSODRAFT_380291</name>
    <name evidence="2" type="ORF">PHYSODRAFT_453866</name>
</gene>
<keyword evidence="4" id="KW-1185">Reference proteome</keyword>
<dbReference type="Gene3D" id="1.10.443.10">
    <property type="entry name" value="Intergrase catalytic core"/>
    <property type="match status" value="1"/>
</dbReference>
<evidence type="ECO:0000313" key="4">
    <source>
        <dbReference type="Proteomes" id="UP000002640"/>
    </source>
</evidence>
<dbReference type="GeneID" id="20653013"/>
<sequence>IKAAAVAADEPPQHFGTHSLRSGGASALFAAGVDSIAVKQFGRWRSDAFERYIRLNNHQTSTMAR</sequence>
<dbReference type="GO" id="GO:0003677">
    <property type="term" value="F:DNA binding"/>
    <property type="evidence" value="ECO:0007669"/>
    <property type="project" value="InterPro"/>
</dbReference>
<name>G5A0J6_PHYSP</name>
<dbReference type="EMBL" id="JH159154">
    <property type="protein sequence ID" value="EGZ18358.1"/>
    <property type="molecule type" value="Genomic_DNA"/>
</dbReference>
<dbReference type="InterPro" id="IPR052925">
    <property type="entry name" value="Phage_Integrase-like_Recomb"/>
</dbReference>
<dbReference type="KEGG" id="psoj:PHYSODRAFT_453866"/>
<dbReference type="GeneID" id="20650712"/>
<keyword evidence="1" id="KW-0233">DNA recombination</keyword>
<evidence type="ECO:0000256" key="1">
    <source>
        <dbReference type="ARBA" id="ARBA00023172"/>
    </source>
</evidence>
<dbReference type="Proteomes" id="UP000002640">
    <property type="component" value="Unassembled WGS sequence"/>
</dbReference>
<dbReference type="InParanoid" id="G5A0J6"/>
<feature type="non-terminal residue" evidence="2">
    <location>
        <position position="65"/>
    </location>
</feature>
<organism evidence="4">
    <name type="scientific">Phytophthora sojae (strain P6497)</name>
    <name type="common">Soybean stem and root rot agent</name>
    <name type="synonym">Phytophthora megasperma f. sp. glycines</name>
    <dbReference type="NCBI Taxonomy" id="1094619"/>
    <lineage>
        <taxon>Eukaryota</taxon>
        <taxon>Sar</taxon>
        <taxon>Stramenopiles</taxon>
        <taxon>Oomycota</taxon>
        <taxon>Peronosporomycetes</taxon>
        <taxon>Peronosporales</taxon>
        <taxon>Peronosporaceae</taxon>
        <taxon>Phytophthora</taxon>
    </lineage>
</organism>
<dbReference type="PANTHER" id="PTHR34605">
    <property type="entry name" value="PHAGE_INTEGRASE DOMAIN-CONTAINING PROTEIN"/>
    <property type="match status" value="1"/>
</dbReference>